<evidence type="ECO:0000313" key="2">
    <source>
        <dbReference type="EMBL" id="GAW05461.1"/>
    </source>
</evidence>
<evidence type="ECO:0000256" key="1">
    <source>
        <dbReference type="SAM" id="MobiDB-lite"/>
    </source>
</evidence>
<reference evidence="2 3" key="1">
    <citation type="submission" date="2016-08" db="EMBL/GenBank/DDBJ databases">
        <authorList>
            <consortium name="Lentinula edodes genome sequencing consortium"/>
            <person name="Sakamoto Y."/>
            <person name="Nakade K."/>
            <person name="Sato S."/>
            <person name="Yoshida Y."/>
            <person name="Miyazaki K."/>
            <person name="Natsume S."/>
            <person name="Konno N."/>
        </authorList>
    </citation>
    <scope>NUCLEOTIDE SEQUENCE [LARGE SCALE GENOMIC DNA]</scope>
    <source>
        <strain evidence="2 3">NBRC 111202</strain>
    </source>
</reference>
<evidence type="ECO:0000313" key="3">
    <source>
        <dbReference type="Proteomes" id="UP000188533"/>
    </source>
</evidence>
<gene>
    <name evidence="2" type="ORF">LENED_007321</name>
</gene>
<organism evidence="2 3">
    <name type="scientific">Lentinula edodes</name>
    <name type="common">Shiitake mushroom</name>
    <name type="synonym">Lentinus edodes</name>
    <dbReference type="NCBI Taxonomy" id="5353"/>
    <lineage>
        <taxon>Eukaryota</taxon>
        <taxon>Fungi</taxon>
        <taxon>Dikarya</taxon>
        <taxon>Basidiomycota</taxon>
        <taxon>Agaricomycotina</taxon>
        <taxon>Agaricomycetes</taxon>
        <taxon>Agaricomycetidae</taxon>
        <taxon>Agaricales</taxon>
        <taxon>Marasmiineae</taxon>
        <taxon>Omphalotaceae</taxon>
        <taxon>Lentinula</taxon>
    </lineage>
</organism>
<proteinExistence type="predicted"/>
<feature type="region of interest" description="Disordered" evidence="1">
    <location>
        <begin position="320"/>
        <end position="395"/>
    </location>
</feature>
<feature type="compositionally biased region" description="Polar residues" evidence="1">
    <location>
        <begin position="106"/>
        <end position="120"/>
    </location>
</feature>
<dbReference type="Proteomes" id="UP000188533">
    <property type="component" value="Unassembled WGS sequence"/>
</dbReference>
<protein>
    <submittedName>
        <fullName evidence="2">Uncharacterized protein</fullName>
    </submittedName>
</protein>
<name>A0A1Q3EE33_LENED</name>
<dbReference type="STRING" id="5353.A0A1Q3EE33"/>
<feature type="compositionally biased region" description="Polar residues" evidence="1">
    <location>
        <begin position="412"/>
        <end position="424"/>
    </location>
</feature>
<accession>A0A1Q3EE33</accession>
<reference evidence="2 3" key="2">
    <citation type="submission" date="2017-02" db="EMBL/GenBank/DDBJ databases">
        <title>A genome survey and senescence transcriptome analysis in Lentinula edodes.</title>
        <authorList>
            <person name="Sakamoto Y."/>
            <person name="Nakade K."/>
            <person name="Sato S."/>
            <person name="Yoshida Y."/>
            <person name="Miyazaki K."/>
            <person name="Natsume S."/>
            <person name="Konno N."/>
        </authorList>
    </citation>
    <scope>NUCLEOTIDE SEQUENCE [LARGE SCALE GENOMIC DNA]</scope>
    <source>
        <strain evidence="2 3">NBRC 111202</strain>
    </source>
</reference>
<comment type="caution">
    <text evidence="2">The sequence shown here is derived from an EMBL/GenBank/DDBJ whole genome shotgun (WGS) entry which is preliminary data.</text>
</comment>
<dbReference type="AlphaFoldDB" id="A0A1Q3EE33"/>
<feature type="compositionally biased region" description="Polar residues" evidence="1">
    <location>
        <begin position="340"/>
        <end position="375"/>
    </location>
</feature>
<keyword evidence="3" id="KW-1185">Reference proteome</keyword>
<feature type="region of interest" description="Disordered" evidence="1">
    <location>
        <begin position="412"/>
        <end position="434"/>
    </location>
</feature>
<dbReference type="EMBL" id="BDGU01000251">
    <property type="protein sequence ID" value="GAW05461.1"/>
    <property type="molecule type" value="Genomic_DNA"/>
</dbReference>
<sequence length="631" mass="66622">MSSIESTDVDLVTTLVRQQGEELLKVRKDLEESKKLYTTAVDVVSTSKFRVENAIRTSSQWQSKFATMISDLAFLQSEHEASLAELKATSTELRATLGLFNSRDVPTTVSAPESPISNANPAVLATPEDPVDGYTSESSISDISVDEEELDLDESHETHISVNRASVAGSAKVVAGDFVNVAAVETELRSVSSQDSVLDDVPGVDDSYVKGDDHLNDAKVGSSVPRSVPQSLLSASTATPVLETTIATSDTVLPTPLAPVETATAVPDGTPESDKPRSNEPSIAASFPKPSSSALGPTAPAVPESSNATFNRLNGTSFSSSVFGRSSSPASVPTVTPIPQSSNAISAQSNGTSSVAVPSTSIAPTTPKGSNSNTPVPAMPKASSSASVPTASAVTKKPIPLSSKASALVPATTATPVPKSTNPITAKPNGPPPVIATSSSVQGFSLANTHLSMDSAKPICTKLPAVHTRKVVREMCLKVIGSPEKTNYHIFKIPEVLLAYPSGRNLALITVSRSANEVSSDLIKFRRQWKGHVLLQNSATKHLFFLGEFQGGGCYKLSVNEYNLLPAKTKKCVFSAAKSLRYQDIQDQNQMLLSMGKDNGIYVAKTELRFTSDSSAIEATMRQEATRRGFV</sequence>
<feature type="compositionally biased region" description="Low complexity" evidence="1">
    <location>
        <begin position="320"/>
        <end position="339"/>
    </location>
</feature>
<feature type="region of interest" description="Disordered" evidence="1">
    <location>
        <begin position="250"/>
        <end position="308"/>
    </location>
</feature>
<feature type="region of interest" description="Disordered" evidence="1">
    <location>
        <begin position="106"/>
        <end position="138"/>
    </location>
</feature>
<feature type="compositionally biased region" description="Low complexity" evidence="1">
    <location>
        <begin position="380"/>
        <end position="395"/>
    </location>
</feature>